<dbReference type="Pfam" id="PF00857">
    <property type="entry name" value="Isochorismatase"/>
    <property type="match status" value="1"/>
</dbReference>
<keyword evidence="4" id="KW-1185">Reference proteome</keyword>
<proteinExistence type="predicted"/>
<keyword evidence="1" id="KW-0378">Hydrolase</keyword>
<dbReference type="EMBL" id="JBEAAL010000046">
    <property type="protein sequence ID" value="MEQ1409489.1"/>
    <property type="molecule type" value="Genomic_DNA"/>
</dbReference>
<evidence type="ECO:0000313" key="4">
    <source>
        <dbReference type="Proteomes" id="UP001496627"/>
    </source>
</evidence>
<gene>
    <name evidence="3" type="ORF">ABK249_31790</name>
</gene>
<dbReference type="PANTHER" id="PTHR43540">
    <property type="entry name" value="PEROXYUREIDOACRYLATE/UREIDOACRYLATE AMIDOHYDROLASE-RELATED"/>
    <property type="match status" value="1"/>
</dbReference>
<evidence type="ECO:0000259" key="2">
    <source>
        <dbReference type="Pfam" id="PF00857"/>
    </source>
</evidence>
<dbReference type="InterPro" id="IPR036380">
    <property type="entry name" value="Isochorismatase-like_sf"/>
</dbReference>
<dbReference type="InterPro" id="IPR050272">
    <property type="entry name" value="Isochorismatase-like_hydrls"/>
</dbReference>
<evidence type="ECO:0000256" key="1">
    <source>
        <dbReference type="ARBA" id="ARBA00022801"/>
    </source>
</evidence>
<dbReference type="RefSeq" id="WP_227705649.1">
    <property type="nucleotide sequence ID" value="NZ_JBEAAL010000046.1"/>
</dbReference>
<dbReference type="Proteomes" id="UP001496627">
    <property type="component" value="Unassembled WGS sequence"/>
</dbReference>
<dbReference type="InterPro" id="IPR000868">
    <property type="entry name" value="Isochorismatase-like_dom"/>
</dbReference>
<dbReference type="SUPFAM" id="SSF52499">
    <property type="entry name" value="Isochorismatase-like hydrolases"/>
    <property type="match status" value="1"/>
</dbReference>
<feature type="domain" description="Isochorismatase-like" evidence="2">
    <location>
        <begin position="34"/>
        <end position="220"/>
    </location>
</feature>
<evidence type="ECO:0000313" key="3">
    <source>
        <dbReference type="EMBL" id="MEQ1409489.1"/>
    </source>
</evidence>
<name>A0ABV0MF69_9HYPH</name>
<protein>
    <submittedName>
        <fullName evidence="3">Isochorismatase family protein</fullName>
    </submittedName>
</protein>
<accession>A0ABV0MF69</accession>
<comment type="caution">
    <text evidence="3">The sequence shown here is derived from an EMBL/GenBank/DDBJ whole genome shotgun (WGS) entry which is preliminary data.</text>
</comment>
<sequence>MTERIWDKYLTERDKAVFAASGFGAMADWGKRPALIIIDVNYAFCDEEPKPILESIKKWRTSCGEDAWEAIPVLQQLIAVCRAKGIPVIYTTGTRRADNWDSGSWSWKSSRRGETPVTDVSNRDGNDIVDEIAPGPSDIVVRKQKPSGFAGTPLQSYLQLLGCDSLIVTGTTTSGCVRATVLDAFSQNFRLTVVEDGCFDRSQASHAINLCDMHAKYANVRPSGEVLDYFGTLEDGLFELPSGKGMATRVAAE</sequence>
<reference evidence="3 4" key="1">
    <citation type="submission" date="2024-05" db="EMBL/GenBank/DDBJ databases">
        <title>Neorhizobium sp. Rsf11, a plant growth promoting and heavy metal resistant PAH-degrader.</title>
        <authorList>
            <person name="Golubev S.N."/>
            <person name="Muratova A.Y."/>
            <person name="Markelova M.I."/>
        </authorList>
    </citation>
    <scope>NUCLEOTIDE SEQUENCE [LARGE SCALE GENOMIC DNA]</scope>
    <source>
        <strain evidence="3 4">Rsf11</strain>
    </source>
</reference>
<organism evidence="3 4">
    <name type="scientific">Neorhizobium phenanthreniclasticum</name>
    <dbReference type="NCBI Taxonomy" id="3157917"/>
    <lineage>
        <taxon>Bacteria</taxon>
        <taxon>Pseudomonadati</taxon>
        <taxon>Pseudomonadota</taxon>
        <taxon>Alphaproteobacteria</taxon>
        <taxon>Hyphomicrobiales</taxon>
        <taxon>Rhizobiaceae</taxon>
        <taxon>Rhizobium/Agrobacterium group</taxon>
        <taxon>Neorhizobium</taxon>
    </lineage>
</organism>
<dbReference type="Gene3D" id="3.40.50.850">
    <property type="entry name" value="Isochorismatase-like"/>
    <property type="match status" value="1"/>
</dbReference>